<gene>
    <name evidence="2" type="primary">ksi</name>
    <name evidence="2" type="ORF">OICFNHDK_4402</name>
</gene>
<organism evidence="2 3">
    <name type="scientific">Methylobacterium bullatum</name>
    <dbReference type="NCBI Taxonomy" id="570505"/>
    <lineage>
        <taxon>Bacteria</taxon>
        <taxon>Pseudomonadati</taxon>
        <taxon>Pseudomonadota</taxon>
        <taxon>Alphaproteobacteria</taxon>
        <taxon>Hyphomicrobiales</taxon>
        <taxon>Methylobacteriaceae</taxon>
        <taxon>Methylobacterium</taxon>
    </lineage>
</organism>
<proteinExistence type="predicted"/>
<dbReference type="Proteomes" id="UP001055307">
    <property type="component" value="Unassembled WGS sequence"/>
</dbReference>
<sequence length="153" mass="16899">MTELTSLPTPLKMLFDSISAKNSPEHIQWALKEYGDLMSKGDAQGVVDLFASDGVLIDPVGSEERRGKDLFDFFQGSFEAMGGFIEMRLDGEVRITGDYGAAAYIARMTIDGQDLMVETLDVMKFDENGKFTSVHAYWGPSNVKTGRKAEKLS</sequence>
<dbReference type="InterPro" id="IPR037401">
    <property type="entry name" value="SnoaL-like"/>
</dbReference>
<evidence type="ECO:0000259" key="1">
    <source>
        <dbReference type="Pfam" id="PF12680"/>
    </source>
</evidence>
<dbReference type="EMBL" id="BPQF01000031">
    <property type="protein sequence ID" value="GJD41918.1"/>
    <property type="molecule type" value="Genomic_DNA"/>
</dbReference>
<dbReference type="InterPro" id="IPR032710">
    <property type="entry name" value="NTF2-like_dom_sf"/>
</dbReference>
<name>A0AAV4ZDP1_9HYPH</name>
<reference evidence="2" key="1">
    <citation type="journal article" date="2016" name="Front. Microbiol.">
        <title>Genome Sequence of the Piezophilic, Mesophilic Sulfate-Reducing Bacterium Desulfovibrio indicus J2T.</title>
        <authorList>
            <person name="Cao J."/>
            <person name="Maignien L."/>
            <person name="Shao Z."/>
            <person name="Alain K."/>
            <person name="Jebbar M."/>
        </authorList>
    </citation>
    <scope>NUCLEOTIDE SEQUENCE</scope>
    <source>
        <strain evidence="2">DSM 21893</strain>
    </source>
</reference>
<dbReference type="Pfam" id="PF12680">
    <property type="entry name" value="SnoaL_2"/>
    <property type="match status" value="1"/>
</dbReference>
<accession>A0AAV4ZDP1</accession>
<dbReference type="RefSeq" id="WP_192215983.1">
    <property type="nucleotide sequence ID" value="NZ_BPQF01000031.1"/>
</dbReference>
<dbReference type="Gene3D" id="3.10.450.50">
    <property type="match status" value="1"/>
</dbReference>
<evidence type="ECO:0000313" key="3">
    <source>
        <dbReference type="Proteomes" id="UP001055307"/>
    </source>
</evidence>
<evidence type="ECO:0000313" key="2">
    <source>
        <dbReference type="EMBL" id="GJD41918.1"/>
    </source>
</evidence>
<dbReference type="AlphaFoldDB" id="A0AAV4ZDP1"/>
<comment type="caution">
    <text evidence="2">The sequence shown here is derived from an EMBL/GenBank/DDBJ whole genome shotgun (WGS) entry which is preliminary data.</text>
</comment>
<reference evidence="2" key="2">
    <citation type="submission" date="2021-08" db="EMBL/GenBank/DDBJ databases">
        <authorList>
            <person name="Tani A."/>
            <person name="Ola A."/>
            <person name="Ogura Y."/>
            <person name="Katsura K."/>
            <person name="Hayashi T."/>
        </authorList>
    </citation>
    <scope>NUCLEOTIDE SEQUENCE</scope>
    <source>
        <strain evidence="2">DSM 21893</strain>
    </source>
</reference>
<dbReference type="SUPFAM" id="SSF54427">
    <property type="entry name" value="NTF2-like"/>
    <property type="match status" value="1"/>
</dbReference>
<keyword evidence="3" id="KW-1185">Reference proteome</keyword>
<protein>
    <submittedName>
        <fullName evidence="2">Steroid Delta-isomerase</fullName>
    </submittedName>
</protein>
<feature type="domain" description="SnoaL-like" evidence="1">
    <location>
        <begin position="33"/>
        <end position="133"/>
    </location>
</feature>